<comment type="subcellular location">
    <subcellularLocation>
        <location evidence="1 4">Cell outer membrane</location>
    </subcellularLocation>
</comment>
<dbReference type="OrthoDB" id="99276at2"/>
<keyword evidence="8" id="KW-0675">Receptor</keyword>
<dbReference type="STRING" id="173990.SAMN05660691_01297"/>
<organism evidence="8 9">
    <name type="scientific">Rheinheimera pacifica</name>
    <dbReference type="NCBI Taxonomy" id="173990"/>
    <lineage>
        <taxon>Bacteria</taxon>
        <taxon>Pseudomonadati</taxon>
        <taxon>Pseudomonadota</taxon>
        <taxon>Gammaproteobacteria</taxon>
        <taxon>Chromatiales</taxon>
        <taxon>Chromatiaceae</taxon>
        <taxon>Rheinheimera</taxon>
    </lineage>
</organism>
<dbReference type="InterPro" id="IPR037066">
    <property type="entry name" value="Plug_dom_sf"/>
</dbReference>
<evidence type="ECO:0000313" key="8">
    <source>
        <dbReference type="EMBL" id="SEH77314.1"/>
    </source>
</evidence>
<dbReference type="Gene3D" id="2.40.170.20">
    <property type="entry name" value="TonB-dependent receptor, beta-barrel domain"/>
    <property type="match status" value="1"/>
</dbReference>
<protein>
    <submittedName>
        <fullName evidence="8">TonB-dependent receptor</fullName>
    </submittedName>
</protein>
<sequence length="886" mass="98588">MNRLNQHKLGKKTVLASILASLLFPALAQEQQQNKESDDDHYEVISVTFRGSLVAAADIKRQDTKVTDAITTEDIGKFPSENIAEAIQRIPGVQISNVNGRGSTISVRGLGSQYARTTLNGQTMASADFTSGFRFDIIQTELASLIEVIKSPTADMDTGGLSGTINIDTASPLSFREQKILLSANGQYSEFSPSGDVTPKANFTYIDQFADNTVGVLLNMGYQQLDDRVDNLWMDRWFVDAQDDVTPRRPRYRRIDRETDRTLFNGTLQWRPSNEFEAKFTAVYAGDDTKQDLNQQVFLFNENQITRLGAAENGVYNQIQINNFTTENNRQLEQKDAKSEAYTLELDYDWNDWAFSSVLHYTAGKAVHNEEAAILATVISQATLDISNPSNVVFNVAEDLADPALYPASMPRNEYPNGASRRMNSDETAVQFDATRLLDWHGFTSISTGVKYRKETLEREVYRTDRAAIGDADPADLPSMAEYGYLVTDFLDNKMSIPHSWIAPNIQAYRDALVAEGVTVPTLFAAQSSYSMERQITSAYLMANFETEVFGLALRGNFGGRYEQTKRDVNTYLTGDTHPDNEEIKLAIGEITQSYDYNNFLPSANFVLALNDDMQVRLAAAKVLVRPILTSNTQLAPSETSGANSVGSRTYSVNLGQPELKALTANQLDLGWEWYYSPGDSLTVNLFQKDIKNGTVSELVCPTQYNGTALSMAGSECVDASGNIYDITAIYNDSSTLTVKGYEIGWNQGLDSLLPVAGFGLSSNYTRILVDESEGFTLSNSSEQTWNITAYWENEQFSARVALNHRSPYVQDSSDAFFAREGRVVNGRNQVDLLLGWTISDQWSMRFGALNVAGKDEEAYRDEQTRAWQTTSVIGRSYYLGVSFSM</sequence>
<keyword evidence="9" id="KW-1185">Reference proteome</keyword>
<evidence type="ECO:0000256" key="4">
    <source>
        <dbReference type="RuleBase" id="RU003357"/>
    </source>
</evidence>
<accession>A0A1H6KNM6</accession>
<evidence type="ECO:0000256" key="2">
    <source>
        <dbReference type="ARBA" id="ARBA00023136"/>
    </source>
</evidence>
<reference evidence="9" key="1">
    <citation type="submission" date="2016-10" db="EMBL/GenBank/DDBJ databases">
        <authorList>
            <person name="Varghese N."/>
            <person name="Submissions S."/>
        </authorList>
    </citation>
    <scope>NUCLEOTIDE SEQUENCE [LARGE SCALE GENOMIC DNA]</scope>
    <source>
        <strain evidence="9">DSM 17616</strain>
    </source>
</reference>
<dbReference type="PANTHER" id="PTHR40980:SF3">
    <property type="entry name" value="TONB-DEPENDENT RECEPTOR-LIKE BETA-BARREL DOMAIN-CONTAINING PROTEIN"/>
    <property type="match status" value="1"/>
</dbReference>
<dbReference type="Pfam" id="PF00593">
    <property type="entry name" value="TonB_dep_Rec_b-barrel"/>
    <property type="match status" value="1"/>
</dbReference>
<keyword evidence="4" id="KW-0798">TonB box</keyword>
<dbReference type="GO" id="GO:0009279">
    <property type="term" value="C:cell outer membrane"/>
    <property type="evidence" value="ECO:0007669"/>
    <property type="project" value="UniProtKB-SubCell"/>
</dbReference>
<name>A0A1H6KNM6_9GAMM</name>
<feature type="chain" id="PRO_5011691361" evidence="5">
    <location>
        <begin position="29"/>
        <end position="886"/>
    </location>
</feature>
<keyword evidence="3" id="KW-0998">Cell outer membrane</keyword>
<dbReference type="InterPro" id="IPR012910">
    <property type="entry name" value="Plug_dom"/>
</dbReference>
<keyword evidence="2 4" id="KW-0472">Membrane</keyword>
<evidence type="ECO:0000256" key="5">
    <source>
        <dbReference type="SAM" id="SignalP"/>
    </source>
</evidence>
<evidence type="ECO:0000259" key="7">
    <source>
        <dbReference type="Pfam" id="PF07715"/>
    </source>
</evidence>
<dbReference type="Gene3D" id="2.170.130.10">
    <property type="entry name" value="TonB-dependent receptor, plug domain"/>
    <property type="match status" value="1"/>
</dbReference>
<dbReference type="RefSeq" id="WP_092791523.1">
    <property type="nucleotide sequence ID" value="NZ_FNXF01000004.1"/>
</dbReference>
<gene>
    <name evidence="8" type="ORF">SAMN05660691_01297</name>
</gene>
<dbReference type="Pfam" id="PF07715">
    <property type="entry name" value="Plug"/>
    <property type="match status" value="1"/>
</dbReference>
<dbReference type="Proteomes" id="UP000199371">
    <property type="component" value="Unassembled WGS sequence"/>
</dbReference>
<dbReference type="AlphaFoldDB" id="A0A1H6KNM6"/>
<feature type="domain" description="TonB-dependent receptor-like beta-barrel" evidence="6">
    <location>
        <begin position="413"/>
        <end position="852"/>
    </location>
</feature>
<dbReference type="InterPro" id="IPR000531">
    <property type="entry name" value="Beta-barrel_TonB"/>
</dbReference>
<dbReference type="InterPro" id="IPR036942">
    <property type="entry name" value="Beta-barrel_TonB_sf"/>
</dbReference>
<feature type="signal peptide" evidence="5">
    <location>
        <begin position="1"/>
        <end position="28"/>
    </location>
</feature>
<evidence type="ECO:0000313" key="9">
    <source>
        <dbReference type="Proteomes" id="UP000199371"/>
    </source>
</evidence>
<evidence type="ECO:0000259" key="6">
    <source>
        <dbReference type="Pfam" id="PF00593"/>
    </source>
</evidence>
<feature type="domain" description="TonB-dependent receptor plug" evidence="7">
    <location>
        <begin position="64"/>
        <end position="164"/>
    </location>
</feature>
<proteinExistence type="inferred from homology"/>
<dbReference type="PANTHER" id="PTHR40980">
    <property type="entry name" value="PLUG DOMAIN-CONTAINING PROTEIN"/>
    <property type="match status" value="1"/>
</dbReference>
<dbReference type="InterPro" id="IPR010104">
    <property type="entry name" value="TonB_rcpt_bac"/>
</dbReference>
<dbReference type="NCBIfam" id="TIGR01782">
    <property type="entry name" value="TonB-Xanth-Caul"/>
    <property type="match status" value="1"/>
</dbReference>
<evidence type="ECO:0000256" key="3">
    <source>
        <dbReference type="ARBA" id="ARBA00023237"/>
    </source>
</evidence>
<dbReference type="EMBL" id="FNXF01000004">
    <property type="protein sequence ID" value="SEH77314.1"/>
    <property type="molecule type" value="Genomic_DNA"/>
</dbReference>
<comment type="similarity">
    <text evidence="4">Belongs to the TonB-dependent receptor family.</text>
</comment>
<dbReference type="SUPFAM" id="SSF56935">
    <property type="entry name" value="Porins"/>
    <property type="match status" value="1"/>
</dbReference>
<keyword evidence="5" id="KW-0732">Signal</keyword>
<evidence type="ECO:0000256" key="1">
    <source>
        <dbReference type="ARBA" id="ARBA00004442"/>
    </source>
</evidence>
<dbReference type="CDD" id="cd01347">
    <property type="entry name" value="ligand_gated_channel"/>
    <property type="match status" value="1"/>
</dbReference>